<dbReference type="EMBL" id="OFSM01000002">
    <property type="protein sequence ID" value="SOY27803.1"/>
    <property type="molecule type" value="Genomic_DNA"/>
</dbReference>
<gene>
    <name evidence="2" type="ORF">AMURIS_00508</name>
</gene>
<sequence>MDEVKAIREILSSYDEISNISDDGKIVFFELYNNTYGLLFLSLVDPLSRPIIFIKDDEQYDYPHIMLSEIPINGDKYRALCLYESGTQIEYIKTYEEKLIDAIDRLFELLNLSPYEIEREFQNEFLFYWNAQAKEEVDVYIQSERTFHRMNVYRNKDGIFRFVSRKIALNDKSKYKHVPNLNVYYIPITDNRGILPPLKNKLWDSKVILNIFKGRDYKRIDSETYKAIQTEKINQTEAIFIFEMLVEKQIITFGAKVRFKRSYHNTLLEKIEHSIEEIDYLEIKRCDYYFLNKQIGNETSIIGKKIAIVGAGSLGSYISVEMVKSGIKDLTLYDSDTVEGENILRHQSDFFWRGCSKVYSLQYKLQQIHPEVMVEIKTENITTKILKDDMNKFDMIIFAVGNSDVQLSCNNLLKKENYAKPVLYVWLEAGGSNSHILCVDYSQKGCFECLYTDEKGRLINNKVNRMTEEQVESHTLRNGCGATRVAYGSSILLRTTGVVLDMVQRVFNHEIKENILLNITRTSVTEQSGKFIESRCNCCGDPD</sequence>
<dbReference type="PANTHER" id="PTHR43267:SF3">
    <property type="entry name" value="THIF PROTEIN"/>
    <property type="match status" value="1"/>
</dbReference>
<dbReference type="InterPro" id="IPR035985">
    <property type="entry name" value="Ubiquitin-activating_enz"/>
</dbReference>
<dbReference type="GO" id="GO:0061504">
    <property type="term" value="P:cyclic threonylcarbamoyladenosine biosynthetic process"/>
    <property type="evidence" value="ECO:0007669"/>
    <property type="project" value="TreeGrafter"/>
</dbReference>
<dbReference type="InterPro" id="IPR029752">
    <property type="entry name" value="D-isomer_DH_CS1"/>
</dbReference>
<dbReference type="Pfam" id="PF00899">
    <property type="entry name" value="ThiF"/>
    <property type="match status" value="1"/>
</dbReference>
<feature type="domain" description="THIF-type NAD/FAD binding fold" evidence="1">
    <location>
        <begin position="304"/>
        <end position="502"/>
    </location>
</feature>
<reference evidence="2" key="1">
    <citation type="submission" date="2018-01" db="EMBL/GenBank/DDBJ databases">
        <authorList>
            <person name="Gaut B.S."/>
            <person name="Morton B.R."/>
            <person name="Clegg M.T."/>
            <person name="Duvall M.R."/>
        </authorList>
    </citation>
    <scope>NUCLEOTIDE SEQUENCE [LARGE SCALE GENOMIC DNA]</scope>
    <source>
        <strain evidence="2">GP69</strain>
    </source>
</reference>
<name>A0A2K4ZBH6_9FIRM</name>
<proteinExistence type="predicted"/>
<dbReference type="InterPro" id="IPR000594">
    <property type="entry name" value="ThiF_NAD_FAD-bd"/>
</dbReference>
<evidence type="ECO:0000259" key="1">
    <source>
        <dbReference type="Pfam" id="PF00899"/>
    </source>
</evidence>
<organism evidence="2 3">
    <name type="scientific">Acetatifactor muris</name>
    <dbReference type="NCBI Taxonomy" id="879566"/>
    <lineage>
        <taxon>Bacteria</taxon>
        <taxon>Bacillati</taxon>
        <taxon>Bacillota</taxon>
        <taxon>Clostridia</taxon>
        <taxon>Lachnospirales</taxon>
        <taxon>Lachnospiraceae</taxon>
        <taxon>Acetatifactor</taxon>
    </lineage>
</organism>
<dbReference type="InterPro" id="IPR045886">
    <property type="entry name" value="ThiF/MoeB/HesA"/>
</dbReference>
<evidence type="ECO:0000313" key="3">
    <source>
        <dbReference type="Proteomes" id="UP000236311"/>
    </source>
</evidence>
<dbReference type="OrthoDB" id="4088010at2"/>
<dbReference type="GO" id="GO:0061503">
    <property type="term" value="F:tRNA threonylcarbamoyladenosine dehydratase"/>
    <property type="evidence" value="ECO:0007669"/>
    <property type="project" value="TreeGrafter"/>
</dbReference>
<dbReference type="RefSeq" id="WP_103237910.1">
    <property type="nucleotide sequence ID" value="NZ_JANJZD010000002.1"/>
</dbReference>
<dbReference type="Proteomes" id="UP000236311">
    <property type="component" value="Unassembled WGS sequence"/>
</dbReference>
<keyword evidence="3" id="KW-1185">Reference proteome</keyword>
<dbReference type="GO" id="GO:0008641">
    <property type="term" value="F:ubiquitin-like modifier activating enzyme activity"/>
    <property type="evidence" value="ECO:0007669"/>
    <property type="project" value="InterPro"/>
</dbReference>
<dbReference type="Gene3D" id="3.40.50.720">
    <property type="entry name" value="NAD(P)-binding Rossmann-like Domain"/>
    <property type="match status" value="1"/>
</dbReference>
<protein>
    <submittedName>
        <fullName evidence="2">Thiamine biosynthesis protein ThiF</fullName>
    </submittedName>
</protein>
<accession>A0A2K4ZBH6</accession>
<dbReference type="PANTHER" id="PTHR43267">
    <property type="entry name" value="TRNA THREONYLCARBAMOYLADENOSINE DEHYDRATASE"/>
    <property type="match status" value="1"/>
</dbReference>
<dbReference type="PROSITE" id="PS00065">
    <property type="entry name" value="D_2_HYDROXYACID_DH_1"/>
    <property type="match status" value="1"/>
</dbReference>
<dbReference type="AlphaFoldDB" id="A0A2K4ZBH6"/>
<dbReference type="SUPFAM" id="SSF69572">
    <property type="entry name" value="Activating enzymes of the ubiquitin-like proteins"/>
    <property type="match status" value="1"/>
</dbReference>
<evidence type="ECO:0000313" key="2">
    <source>
        <dbReference type="EMBL" id="SOY27803.1"/>
    </source>
</evidence>
<dbReference type="CDD" id="cd01483">
    <property type="entry name" value="E1_enzyme_family"/>
    <property type="match status" value="1"/>
</dbReference>